<evidence type="ECO:0000313" key="3">
    <source>
        <dbReference type="Proteomes" id="UP001457282"/>
    </source>
</evidence>
<protein>
    <submittedName>
        <fullName evidence="2">Uncharacterized protein</fullName>
    </submittedName>
</protein>
<feature type="region of interest" description="Disordered" evidence="1">
    <location>
        <begin position="1"/>
        <end position="39"/>
    </location>
</feature>
<feature type="compositionally biased region" description="Basic and acidic residues" evidence="1">
    <location>
        <begin position="20"/>
        <end position="39"/>
    </location>
</feature>
<evidence type="ECO:0000313" key="2">
    <source>
        <dbReference type="EMBL" id="KAK9928634.1"/>
    </source>
</evidence>
<sequence length="88" mass="9647">MGECSGDDEAFGKAGGDGLSGKEEPVACDERPGLEARAGELGDTEEWVMVNRRKGHGFRKKEAQKIMVVLIEMVVDVEWARADLQVRV</sequence>
<dbReference type="AlphaFoldDB" id="A0AAW1WXV8"/>
<dbReference type="EMBL" id="JBEDUW010000005">
    <property type="protein sequence ID" value="KAK9928634.1"/>
    <property type="molecule type" value="Genomic_DNA"/>
</dbReference>
<keyword evidence="3" id="KW-1185">Reference proteome</keyword>
<name>A0AAW1WXV8_RUBAR</name>
<reference evidence="2 3" key="1">
    <citation type="journal article" date="2023" name="G3 (Bethesda)">
        <title>A chromosome-length genome assembly and annotation of blackberry (Rubus argutus, cv. 'Hillquist').</title>
        <authorList>
            <person name="Bruna T."/>
            <person name="Aryal R."/>
            <person name="Dudchenko O."/>
            <person name="Sargent D.J."/>
            <person name="Mead D."/>
            <person name="Buti M."/>
            <person name="Cavallini A."/>
            <person name="Hytonen T."/>
            <person name="Andres J."/>
            <person name="Pham M."/>
            <person name="Weisz D."/>
            <person name="Mascagni F."/>
            <person name="Usai G."/>
            <person name="Natali L."/>
            <person name="Bassil N."/>
            <person name="Fernandez G.E."/>
            <person name="Lomsadze A."/>
            <person name="Armour M."/>
            <person name="Olukolu B."/>
            <person name="Poorten T."/>
            <person name="Britton C."/>
            <person name="Davik J."/>
            <person name="Ashrafi H."/>
            <person name="Aiden E.L."/>
            <person name="Borodovsky M."/>
            <person name="Worthington M."/>
        </authorList>
    </citation>
    <scope>NUCLEOTIDE SEQUENCE [LARGE SCALE GENOMIC DNA]</scope>
    <source>
        <strain evidence="2">PI 553951</strain>
    </source>
</reference>
<comment type="caution">
    <text evidence="2">The sequence shown here is derived from an EMBL/GenBank/DDBJ whole genome shotgun (WGS) entry which is preliminary data.</text>
</comment>
<accession>A0AAW1WXV8</accession>
<gene>
    <name evidence="2" type="ORF">M0R45_025758</name>
</gene>
<dbReference type="Proteomes" id="UP001457282">
    <property type="component" value="Unassembled WGS sequence"/>
</dbReference>
<evidence type="ECO:0000256" key="1">
    <source>
        <dbReference type="SAM" id="MobiDB-lite"/>
    </source>
</evidence>
<proteinExistence type="predicted"/>
<organism evidence="2 3">
    <name type="scientific">Rubus argutus</name>
    <name type="common">Southern blackberry</name>
    <dbReference type="NCBI Taxonomy" id="59490"/>
    <lineage>
        <taxon>Eukaryota</taxon>
        <taxon>Viridiplantae</taxon>
        <taxon>Streptophyta</taxon>
        <taxon>Embryophyta</taxon>
        <taxon>Tracheophyta</taxon>
        <taxon>Spermatophyta</taxon>
        <taxon>Magnoliopsida</taxon>
        <taxon>eudicotyledons</taxon>
        <taxon>Gunneridae</taxon>
        <taxon>Pentapetalae</taxon>
        <taxon>rosids</taxon>
        <taxon>fabids</taxon>
        <taxon>Rosales</taxon>
        <taxon>Rosaceae</taxon>
        <taxon>Rosoideae</taxon>
        <taxon>Rosoideae incertae sedis</taxon>
        <taxon>Rubus</taxon>
    </lineage>
</organism>